<comment type="caution">
    <text evidence="2">The sequence shown here is derived from an EMBL/GenBank/DDBJ whole genome shotgun (WGS) entry which is preliminary data.</text>
</comment>
<dbReference type="EMBL" id="VDEP01000478">
    <property type="protein sequence ID" value="KAA1072514.1"/>
    <property type="molecule type" value="Genomic_DNA"/>
</dbReference>
<gene>
    <name evidence="2" type="ORF">PGTUg99_010188</name>
</gene>
<feature type="compositionally biased region" description="Basic and acidic residues" evidence="1">
    <location>
        <begin position="57"/>
        <end position="68"/>
    </location>
</feature>
<dbReference type="AlphaFoldDB" id="A0A5B0M9L3"/>
<reference evidence="2 3" key="1">
    <citation type="submission" date="2019-05" db="EMBL/GenBank/DDBJ databases">
        <title>Emergence of the Ug99 lineage of the wheat stem rust pathogen through somatic hybridization.</title>
        <authorList>
            <person name="Li F."/>
            <person name="Upadhyaya N.M."/>
            <person name="Sperschneider J."/>
            <person name="Matny O."/>
            <person name="Nguyen-Phuc H."/>
            <person name="Mago R."/>
            <person name="Raley C."/>
            <person name="Miller M.E."/>
            <person name="Silverstein K.A.T."/>
            <person name="Henningsen E."/>
            <person name="Hirsch C.D."/>
            <person name="Visser B."/>
            <person name="Pretorius Z.A."/>
            <person name="Steffenson B.J."/>
            <person name="Schwessinger B."/>
            <person name="Dodds P.N."/>
            <person name="Figueroa M."/>
        </authorList>
    </citation>
    <scope>NUCLEOTIDE SEQUENCE [LARGE SCALE GENOMIC DNA]</scope>
    <source>
        <strain evidence="2 3">Ug99</strain>
    </source>
</reference>
<sequence>MLELGYRSNNAPVLAPGNFQAWYPIVTPPGYQHQGFQLPPSPYAPPLSASGGQQAGKRADSYRPDYRQRPPTQTSRQHGQTSANSADVPNPPDPPEPDQSQSTHGYYRPPSPILESTLRMIEIGVFDEGLQDGVIPNFRQITLDDGDEPVLDTGATHHLTGNRRRFLYHRGWGPLFSDPEWANRNS</sequence>
<organism evidence="2 3">
    <name type="scientific">Puccinia graminis f. sp. tritici</name>
    <dbReference type="NCBI Taxonomy" id="56615"/>
    <lineage>
        <taxon>Eukaryota</taxon>
        <taxon>Fungi</taxon>
        <taxon>Dikarya</taxon>
        <taxon>Basidiomycota</taxon>
        <taxon>Pucciniomycotina</taxon>
        <taxon>Pucciniomycetes</taxon>
        <taxon>Pucciniales</taxon>
        <taxon>Pucciniaceae</taxon>
        <taxon>Puccinia</taxon>
    </lineage>
</organism>
<name>A0A5B0M9L3_PUCGR</name>
<accession>A0A5B0M9L3</accession>
<evidence type="ECO:0000313" key="2">
    <source>
        <dbReference type="EMBL" id="KAA1072514.1"/>
    </source>
</evidence>
<protein>
    <submittedName>
        <fullName evidence="2">Uncharacterized protein</fullName>
    </submittedName>
</protein>
<evidence type="ECO:0000256" key="1">
    <source>
        <dbReference type="SAM" id="MobiDB-lite"/>
    </source>
</evidence>
<dbReference type="Proteomes" id="UP000325313">
    <property type="component" value="Unassembled WGS sequence"/>
</dbReference>
<feature type="compositionally biased region" description="Polar residues" evidence="1">
    <location>
        <begin position="70"/>
        <end position="85"/>
    </location>
</feature>
<feature type="region of interest" description="Disordered" evidence="1">
    <location>
        <begin position="33"/>
        <end position="111"/>
    </location>
</feature>
<evidence type="ECO:0000313" key="3">
    <source>
        <dbReference type="Proteomes" id="UP000325313"/>
    </source>
</evidence>
<proteinExistence type="predicted"/>